<name>A0A9P8W8T4_9HYPO</name>
<organism evidence="2 3">
    <name type="scientific">Thelonectria olida</name>
    <dbReference type="NCBI Taxonomy" id="1576542"/>
    <lineage>
        <taxon>Eukaryota</taxon>
        <taxon>Fungi</taxon>
        <taxon>Dikarya</taxon>
        <taxon>Ascomycota</taxon>
        <taxon>Pezizomycotina</taxon>
        <taxon>Sordariomycetes</taxon>
        <taxon>Hypocreomycetidae</taxon>
        <taxon>Hypocreales</taxon>
        <taxon>Nectriaceae</taxon>
        <taxon>Thelonectria</taxon>
    </lineage>
</organism>
<keyword evidence="1" id="KW-0732">Signal</keyword>
<evidence type="ECO:0000313" key="3">
    <source>
        <dbReference type="Proteomes" id="UP000777438"/>
    </source>
</evidence>
<feature type="signal peptide" evidence="1">
    <location>
        <begin position="1"/>
        <end position="17"/>
    </location>
</feature>
<proteinExistence type="predicted"/>
<feature type="chain" id="PRO_5040375884" description="Secreted protein" evidence="1">
    <location>
        <begin position="18"/>
        <end position="118"/>
    </location>
</feature>
<dbReference type="AlphaFoldDB" id="A0A9P8W8T4"/>
<evidence type="ECO:0000313" key="2">
    <source>
        <dbReference type="EMBL" id="KAH6890422.1"/>
    </source>
</evidence>
<evidence type="ECO:0000256" key="1">
    <source>
        <dbReference type="SAM" id="SignalP"/>
    </source>
</evidence>
<reference evidence="2 3" key="1">
    <citation type="journal article" date="2021" name="Nat. Commun.">
        <title>Genetic determinants of endophytism in the Arabidopsis root mycobiome.</title>
        <authorList>
            <person name="Mesny F."/>
            <person name="Miyauchi S."/>
            <person name="Thiergart T."/>
            <person name="Pickel B."/>
            <person name="Atanasova L."/>
            <person name="Karlsson M."/>
            <person name="Huettel B."/>
            <person name="Barry K.W."/>
            <person name="Haridas S."/>
            <person name="Chen C."/>
            <person name="Bauer D."/>
            <person name="Andreopoulos W."/>
            <person name="Pangilinan J."/>
            <person name="LaButti K."/>
            <person name="Riley R."/>
            <person name="Lipzen A."/>
            <person name="Clum A."/>
            <person name="Drula E."/>
            <person name="Henrissat B."/>
            <person name="Kohler A."/>
            <person name="Grigoriev I.V."/>
            <person name="Martin F.M."/>
            <person name="Hacquard S."/>
        </authorList>
    </citation>
    <scope>NUCLEOTIDE SEQUENCE [LARGE SCALE GENOMIC DNA]</scope>
    <source>
        <strain evidence="2 3">MPI-CAGE-CH-0241</strain>
    </source>
</reference>
<dbReference type="EMBL" id="JAGPYM010000009">
    <property type="protein sequence ID" value="KAH6890422.1"/>
    <property type="molecule type" value="Genomic_DNA"/>
</dbReference>
<evidence type="ECO:0008006" key="4">
    <source>
        <dbReference type="Google" id="ProtNLM"/>
    </source>
</evidence>
<dbReference type="Proteomes" id="UP000777438">
    <property type="component" value="Unassembled WGS sequence"/>
</dbReference>
<protein>
    <recommendedName>
        <fullName evidence="4">Secreted protein</fullName>
    </recommendedName>
</protein>
<gene>
    <name evidence="2" type="ORF">B0T10DRAFT_318740</name>
</gene>
<comment type="caution">
    <text evidence="2">The sequence shown here is derived from an EMBL/GenBank/DDBJ whole genome shotgun (WGS) entry which is preliminary data.</text>
</comment>
<sequence>MTWWIITLALLLENLHARLSQDGIFLEIPERKAFWRMVLTGGDTRSLGRISHQPATLGMMNVRKVYKLHELSLATYPGMCVLTMYAPNHVLWCLHVSYVRIRVPSHSQRPRIKPSVLA</sequence>
<keyword evidence="3" id="KW-1185">Reference proteome</keyword>
<accession>A0A9P8W8T4</accession>